<dbReference type="EMBL" id="JAFHLR010000009">
    <property type="protein sequence ID" value="KAG5486108.1"/>
    <property type="molecule type" value="Genomic_DNA"/>
</dbReference>
<comment type="caution">
    <text evidence="1">The sequence shown here is derived from an EMBL/GenBank/DDBJ whole genome shotgun (WGS) entry which is preliminary data.</text>
</comment>
<keyword evidence="2" id="KW-1185">Reference proteome</keyword>
<reference evidence="2" key="1">
    <citation type="journal article" date="2021" name="Microbiol. Resour. Announc.">
        <title>LGAAP: Leishmaniinae Genome Assembly and Annotation Pipeline.</title>
        <authorList>
            <person name="Almutairi H."/>
            <person name="Urbaniak M.D."/>
            <person name="Bates M.D."/>
            <person name="Jariyapan N."/>
            <person name="Kwakye-Nuako G."/>
            <person name="Thomaz-Soccol V."/>
            <person name="Al-Salem W.S."/>
            <person name="Dillon R.J."/>
            <person name="Bates P.A."/>
            <person name="Gatherer D."/>
        </authorList>
    </citation>
    <scope>NUCLEOTIDE SEQUENCE [LARGE SCALE GENOMIC DNA]</scope>
</reference>
<accession>A0A836HR86</accession>
<proteinExistence type="predicted"/>
<evidence type="ECO:0000313" key="2">
    <source>
        <dbReference type="Proteomes" id="UP000674143"/>
    </source>
</evidence>
<protein>
    <submittedName>
        <fullName evidence="1">Uncharacterized protein</fullName>
    </submittedName>
</protein>
<sequence length="401" mass="43436">MPAVPQGQNGSPVAPSLPPEPLCVADILPELLPLLAAASRSHEGCPFSSLAKRSSGCPALPVPPTAVSGHRVQVSIRRRRYEMAMEVALTHCILFFVFFRWPFRLHAEGKAEAAQSPQTVADVMAAAAAVEEVAEERHLLSHYTDVVEPALRVFLDHWAAPLDTAATAQVDKESAVTLKTEKTGDSAQLPPLPPLPRPFRIAYDAPTRVWKFEFAERLTAAEEAAVRARCQCGDSAATASNELCSSPFLLLQNEYMGVLLVFLRRCAEVRKERQAAAAAGASVLAPYPSLPIRWAEMNYDQQLSFVQLIRCFGVVSLARMYARPSAPLATSLCIGADAVDRPESKGDICSLPARAAEFADAAEEDKPERCVGEDCFDGLVVSTKGCARCGMAEHSTEECRF</sequence>
<dbReference type="RefSeq" id="XP_067065439.1">
    <property type="nucleotide sequence ID" value="XM_067208728.1"/>
</dbReference>
<gene>
    <name evidence="1" type="ORF">LSCM4_06816</name>
</gene>
<organism evidence="1 2">
    <name type="scientific">Leishmania orientalis</name>
    <dbReference type="NCBI Taxonomy" id="2249476"/>
    <lineage>
        <taxon>Eukaryota</taxon>
        <taxon>Discoba</taxon>
        <taxon>Euglenozoa</taxon>
        <taxon>Kinetoplastea</taxon>
        <taxon>Metakinetoplastina</taxon>
        <taxon>Trypanosomatida</taxon>
        <taxon>Trypanosomatidae</taxon>
        <taxon>Leishmaniinae</taxon>
        <taxon>Leishmania</taxon>
    </lineage>
</organism>
<dbReference type="Proteomes" id="UP000674143">
    <property type="component" value="Unassembled WGS sequence"/>
</dbReference>
<dbReference type="AlphaFoldDB" id="A0A836HR86"/>
<dbReference type="GeneID" id="92362662"/>
<evidence type="ECO:0000313" key="1">
    <source>
        <dbReference type="EMBL" id="KAG5486108.1"/>
    </source>
</evidence>
<dbReference type="KEGG" id="loi:92362662"/>
<name>A0A836HR86_9TRYP</name>
<reference evidence="2" key="2">
    <citation type="journal article" date="2021" name="Sci. Data">
        <title>Chromosome-scale genome sequencing, assembly and annotation of six genomes from subfamily Leishmaniinae.</title>
        <authorList>
            <person name="Almutairi H."/>
            <person name="Urbaniak M.D."/>
            <person name="Bates M.D."/>
            <person name="Jariyapan N."/>
            <person name="Kwakye-Nuako G."/>
            <person name="Thomaz Soccol V."/>
            <person name="Al-Salem W.S."/>
            <person name="Dillon R.J."/>
            <person name="Bates P.A."/>
            <person name="Gatherer D."/>
        </authorList>
    </citation>
    <scope>NUCLEOTIDE SEQUENCE [LARGE SCALE GENOMIC DNA]</scope>
</reference>